<dbReference type="SUPFAM" id="SSF46626">
    <property type="entry name" value="Cytochrome c"/>
    <property type="match status" value="1"/>
</dbReference>
<organism evidence="7 8">
    <name type="scientific">Panacibacter microcysteis</name>
    <dbReference type="NCBI Taxonomy" id="2793269"/>
    <lineage>
        <taxon>Bacteria</taxon>
        <taxon>Pseudomonadati</taxon>
        <taxon>Bacteroidota</taxon>
        <taxon>Chitinophagia</taxon>
        <taxon>Chitinophagales</taxon>
        <taxon>Chitinophagaceae</taxon>
        <taxon>Panacibacter</taxon>
    </lineage>
</organism>
<name>A0A931GYE8_9BACT</name>
<evidence type="ECO:0000256" key="4">
    <source>
        <dbReference type="PROSITE-ProRule" id="PRU00433"/>
    </source>
</evidence>
<evidence type="ECO:0000256" key="3">
    <source>
        <dbReference type="ARBA" id="ARBA00023004"/>
    </source>
</evidence>
<dbReference type="Pfam" id="PF07635">
    <property type="entry name" value="PSCyt1"/>
    <property type="match status" value="1"/>
</dbReference>
<gene>
    <name evidence="7" type="ORF">I5907_05240</name>
</gene>
<feature type="domain" description="Cytochrome c" evidence="6">
    <location>
        <begin position="138"/>
        <end position="227"/>
    </location>
</feature>
<dbReference type="InterPro" id="IPR009056">
    <property type="entry name" value="Cyt_c-like_dom"/>
</dbReference>
<dbReference type="PANTHER" id="PTHR35889:SF3">
    <property type="entry name" value="F-BOX DOMAIN-CONTAINING PROTEIN"/>
    <property type="match status" value="1"/>
</dbReference>
<dbReference type="RefSeq" id="WP_196989669.1">
    <property type="nucleotide sequence ID" value="NZ_JADWYR010000001.1"/>
</dbReference>
<keyword evidence="3 4" id="KW-0408">Iron</keyword>
<comment type="caution">
    <text evidence="7">The sequence shown here is derived from an EMBL/GenBank/DDBJ whole genome shotgun (WGS) entry which is preliminary data.</text>
</comment>
<dbReference type="AlphaFoldDB" id="A0A931GYE8"/>
<dbReference type="Gene3D" id="1.10.760.10">
    <property type="entry name" value="Cytochrome c-like domain"/>
    <property type="match status" value="1"/>
</dbReference>
<proteinExistence type="predicted"/>
<feature type="signal peptide" evidence="5">
    <location>
        <begin position="1"/>
        <end position="17"/>
    </location>
</feature>
<dbReference type="Proteomes" id="UP000628448">
    <property type="component" value="Unassembled WGS sequence"/>
</dbReference>
<dbReference type="EMBL" id="JADWYR010000001">
    <property type="protein sequence ID" value="MBG9375627.1"/>
    <property type="molecule type" value="Genomic_DNA"/>
</dbReference>
<dbReference type="PROSITE" id="PS51007">
    <property type="entry name" value="CYTC"/>
    <property type="match status" value="1"/>
</dbReference>
<dbReference type="GO" id="GO:0009055">
    <property type="term" value="F:electron transfer activity"/>
    <property type="evidence" value="ECO:0007669"/>
    <property type="project" value="InterPro"/>
</dbReference>
<keyword evidence="8" id="KW-1185">Reference proteome</keyword>
<accession>A0A931GYE8</accession>
<reference evidence="7" key="1">
    <citation type="submission" date="2020-11" db="EMBL/GenBank/DDBJ databases">
        <title>Bacterial whole genome sequence for Panacibacter sp. DH6.</title>
        <authorList>
            <person name="Le V."/>
            <person name="Ko S."/>
            <person name="Ahn C.-Y."/>
            <person name="Oh H.-M."/>
        </authorList>
    </citation>
    <scope>NUCLEOTIDE SEQUENCE</scope>
    <source>
        <strain evidence="7">DH6</strain>
    </source>
</reference>
<keyword evidence="1 4" id="KW-0349">Heme</keyword>
<evidence type="ECO:0000313" key="7">
    <source>
        <dbReference type="EMBL" id="MBG9375627.1"/>
    </source>
</evidence>
<dbReference type="PROSITE" id="PS51257">
    <property type="entry name" value="PROKAR_LIPOPROTEIN"/>
    <property type="match status" value="1"/>
</dbReference>
<dbReference type="InterPro" id="IPR011429">
    <property type="entry name" value="Cyt_c_Planctomycete-type"/>
</dbReference>
<keyword evidence="2 4" id="KW-0479">Metal-binding</keyword>
<evidence type="ECO:0000313" key="8">
    <source>
        <dbReference type="Proteomes" id="UP000628448"/>
    </source>
</evidence>
<sequence>MKRISLLLIVAAGLFFACKHQVINPDGGGDGNGSDTTGNNGGNGDTLVCFEADVLPIFQTSCAKSGCHDAATHEEGYVLDSYANIVKKGIDPGRPNDSKIFEEIVDGDMPPNGEPNLTNEQIATIRQWILEGAKNTNNCSSCDAAVFTYSAAIAPIMTTNCVACHSATLQNGGVNLSTYEGVKSAANSGALIGTVTHAAGFSPMPQGGNKLSDCNIAQIQQWIDDGMKNN</sequence>
<dbReference type="GO" id="GO:0046872">
    <property type="term" value="F:metal ion binding"/>
    <property type="evidence" value="ECO:0007669"/>
    <property type="project" value="UniProtKB-KW"/>
</dbReference>
<evidence type="ECO:0000256" key="2">
    <source>
        <dbReference type="ARBA" id="ARBA00022723"/>
    </source>
</evidence>
<protein>
    <recommendedName>
        <fullName evidence="6">Cytochrome c domain-containing protein</fullName>
    </recommendedName>
</protein>
<evidence type="ECO:0000256" key="1">
    <source>
        <dbReference type="ARBA" id="ARBA00022617"/>
    </source>
</evidence>
<evidence type="ECO:0000256" key="5">
    <source>
        <dbReference type="SAM" id="SignalP"/>
    </source>
</evidence>
<feature type="chain" id="PRO_5036904885" description="Cytochrome c domain-containing protein" evidence="5">
    <location>
        <begin position="18"/>
        <end position="230"/>
    </location>
</feature>
<dbReference type="GO" id="GO:0020037">
    <property type="term" value="F:heme binding"/>
    <property type="evidence" value="ECO:0007669"/>
    <property type="project" value="InterPro"/>
</dbReference>
<dbReference type="InterPro" id="IPR036909">
    <property type="entry name" value="Cyt_c-like_dom_sf"/>
</dbReference>
<evidence type="ECO:0000259" key="6">
    <source>
        <dbReference type="PROSITE" id="PS51007"/>
    </source>
</evidence>
<keyword evidence="5" id="KW-0732">Signal</keyword>
<dbReference type="PANTHER" id="PTHR35889">
    <property type="entry name" value="CYCLOINULO-OLIGOSACCHARIDE FRUCTANOTRANSFERASE-RELATED"/>
    <property type="match status" value="1"/>
</dbReference>